<dbReference type="PATRIC" id="fig|1444770.3.peg.17"/>
<dbReference type="AlphaFoldDB" id="Z9JN42"/>
<evidence type="ECO:0000313" key="1">
    <source>
        <dbReference type="EMBL" id="EWS79423.1"/>
    </source>
</evidence>
<sequence>MCQHGVSDRIAWPMQHKIMEEIRLREDWRELTGRVEINSAFRGGNLSVGKAGHSV</sequence>
<dbReference type="OrthoDB" id="5589846at2"/>
<protein>
    <submittedName>
        <fullName evidence="1">Uncharacterized protein</fullName>
    </submittedName>
</protein>
<dbReference type="Proteomes" id="UP000020406">
    <property type="component" value="Unassembled WGS sequence"/>
</dbReference>
<keyword evidence="4" id="KW-1185">Reference proteome</keyword>
<organism evidence="1 3">
    <name type="scientific">Xylella taiwanensis</name>
    <dbReference type="NCBI Taxonomy" id="1444770"/>
    <lineage>
        <taxon>Bacteria</taxon>
        <taxon>Pseudomonadati</taxon>
        <taxon>Pseudomonadota</taxon>
        <taxon>Gammaproteobacteria</taxon>
        <taxon>Lysobacterales</taxon>
        <taxon>Lysobacteraceae</taxon>
        <taxon>Xylella</taxon>
    </lineage>
</organism>
<dbReference type="RefSeq" id="WP_160165102.1">
    <property type="nucleotide sequence ID" value="NZ_CP053627.1"/>
</dbReference>
<dbReference type="EMBL" id="JAJPPU010000002">
    <property type="protein sequence ID" value="MCD8472809.1"/>
    <property type="molecule type" value="Genomic_DNA"/>
</dbReference>
<reference evidence="1 3" key="1">
    <citation type="journal article" date="2014" name="Genome Announc.">
        <title>Draft Genome Sequence of Xylella fastidiosa Pear Leaf Scorch Strain in Taiwan.</title>
        <authorList>
            <person name="Su C.C."/>
            <person name="Deng W.L."/>
            <person name="Jan F.J."/>
            <person name="Chang C.J."/>
            <person name="Huang H."/>
            <person name="Chen J."/>
        </authorList>
    </citation>
    <scope>NUCLEOTIDE SEQUENCE [LARGE SCALE GENOMIC DNA]</scope>
    <source>
        <strain evidence="1 3">PLS229</strain>
    </source>
</reference>
<name>Z9JN42_9GAMM</name>
<dbReference type="Proteomes" id="UP001430701">
    <property type="component" value="Unassembled WGS sequence"/>
</dbReference>
<proteinExistence type="predicted"/>
<evidence type="ECO:0000313" key="2">
    <source>
        <dbReference type="EMBL" id="MCD8472809.1"/>
    </source>
</evidence>
<reference evidence="2" key="2">
    <citation type="submission" date="2021-11" db="EMBL/GenBank/DDBJ databases">
        <title>Genome sequence of Xylella taiwanensis PLS432.</title>
        <authorList>
            <person name="Weng L.-W."/>
            <person name="Su C.-C."/>
            <person name="Tsai C.-W."/>
            <person name="Kuo C.-H."/>
        </authorList>
    </citation>
    <scope>NUCLEOTIDE SEQUENCE</scope>
    <source>
        <strain evidence="2">PLS432</strain>
    </source>
</reference>
<gene>
    <name evidence="1" type="ORF">AF72_00065</name>
    <name evidence="2" type="ORF">LPH55_04825</name>
</gene>
<evidence type="ECO:0000313" key="3">
    <source>
        <dbReference type="Proteomes" id="UP000020406"/>
    </source>
</evidence>
<accession>Z9JN42</accession>
<dbReference type="EMBL" id="JDSQ01000001">
    <property type="protein sequence ID" value="EWS79423.1"/>
    <property type="molecule type" value="Genomic_DNA"/>
</dbReference>
<evidence type="ECO:0000313" key="4">
    <source>
        <dbReference type="Proteomes" id="UP001430701"/>
    </source>
</evidence>
<dbReference type="GeneID" id="68899673"/>
<comment type="caution">
    <text evidence="1">The sequence shown here is derived from an EMBL/GenBank/DDBJ whole genome shotgun (WGS) entry which is preliminary data.</text>
</comment>